<organism evidence="1">
    <name type="scientific">bioreactor metagenome</name>
    <dbReference type="NCBI Taxonomy" id="1076179"/>
    <lineage>
        <taxon>unclassified sequences</taxon>
        <taxon>metagenomes</taxon>
        <taxon>ecological metagenomes</taxon>
    </lineage>
</organism>
<sequence>MLTGRFLEEDKENFLVLMDSLGITSFYEKATQDMGYDVDALDAESFDTTVLDMLRSNVYLPLK</sequence>
<dbReference type="EMBL" id="VSSQ01059796">
    <property type="protein sequence ID" value="MPN13298.1"/>
    <property type="molecule type" value="Genomic_DNA"/>
</dbReference>
<reference evidence="1" key="1">
    <citation type="submission" date="2019-08" db="EMBL/GenBank/DDBJ databases">
        <authorList>
            <person name="Kucharzyk K."/>
            <person name="Murdoch R.W."/>
            <person name="Higgins S."/>
            <person name="Loffler F."/>
        </authorList>
    </citation>
    <scope>NUCLEOTIDE SEQUENCE</scope>
</reference>
<proteinExistence type="predicted"/>
<accession>A0A645FFY1</accession>
<name>A0A645FFY1_9ZZZZ</name>
<protein>
    <submittedName>
        <fullName evidence="1">Uncharacterized protein</fullName>
    </submittedName>
</protein>
<dbReference type="AlphaFoldDB" id="A0A645FFY1"/>
<gene>
    <name evidence="1" type="ORF">SDC9_160619</name>
</gene>
<comment type="caution">
    <text evidence="1">The sequence shown here is derived from an EMBL/GenBank/DDBJ whole genome shotgun (WGS) entry which is preliminary data.</text>
</comment>
<evidence type="ECO:0000313" key="1">
    <source>
        <dbReference type="EMBL" id="MPN13298.1"/>
    </source>
</evidence>